<sequence length="111" mass="12727">MDKKFSIERLYQLDYDILQTFLYEAIFQPDPKNIIPFSIVEQPDLRKYIDNFGEQKGDYAIGVLDGDTIVGLVWVRLVKGYGHIDTNTPELNIAILKSYRGQKLGSILISD</sequence>
<proteinExistence type="predicted"/>
<dbReference type="Proteomes" id="UP001059480">
    <property type="component" value="Unassembled WGS sequence"/>
</dbReference>
<dbReference type="RefSeq" id="WP_256944067.1">
    <property type="nucleotide sequence ID" value="NZ_JANHNZ010000001.1"/>
</dbReference>
<protein>
    <submittedName>
        <fullName evidence="2">GNAT family N-acetyltransferase</fullName>
    </submittedName>
</protein>
<gene>
    <name evidence="2" type="ORF">NPA36_00005</name>
</gene>
<dbReference type="Gene3D" id="3.40.630.30">
    <property type="match status" value="1"/>
</dbReference>
<evidence type="ECO:0000259" key="1">
    <source>
        <dbReference type="Pfam" id="PF00583"/>
    </source>
</evidence>
<keyword evidence="3" id="KW-1185">Reference proteome</keyword>
<name>A0ABT1WJY5_9LACT</name>
<dbReference type="Pfam" id="PF00583">
    <property type="entry name" value="Acetyltransf_1"/>
    <property type="match status" value="1"/>
</dbReference>
<evidence type="ECO:0000313" key="2">
    <source>
        <dbReference type="EMBL" id="MCQ9208948.1"/>
    </source>
</evidence>
<reference evidence="2" key="1">
    <citation type="submission" date="2022-07" db="EMBL/GenBank/DDBJ databases">
        <authorList>
            <person name="Jung M.-Y."/>
            <person name="Lee M."/>
        </authorList>
    </citation>
    <scope>NUCLEOTIDE SEQUENCE</scope>
    <source>
        <strain evidence="2">S8</strain>
    </source>
</reference>
<reference evidence="2" key="3">
    <citation type="journal article" date="2023" name="Microbiol. Resour. Announc.">
        <title>Draft Genome Sequence of Granulicatella sp. Strain S8, Isolated from a Marine Fish, Seriola quinqueradiata.</title>
        <authorList>
            <person name="Lee M."/>
            <person name="Farooq A."/>
            <person name="Jeong J.B."/>
            <person name="Jung M.Y."/>
        </authorList>
    </citation>
    <scope>NUCLEOTIDE SEQUENCE</scope>
    <source>
        <strain evidence="2">S8</strain>
    </source>
</reference>
<dbReference type="InterPro" id="IPR000182">
    <property type="entry name" value="GNAT_dom"/>
</dbReference>
<accession>A0ABT1WJY5</accession>
<dbReference type="InterPro" id="IPR016181">
    <property type="entry name" value="Acyl_CoA_acyltransferase"/>
</dbReference>
<feature type="domain" description="N-acetyltransferase" evidence="1">
    <location>
        <begin position="41"/>
        <end position="109"/>
    </location>
</feature>
<comment type="caution">
    <text evidence="2">The sequence shown here is derived from an EMBL/GenBank/DDBJ whole genome shotgun (WGS) entry which is preliminary data.</text>
</comment>
<dbReference type="EMBL" id="JANHNZ010000001">
    <property type="protein sequence ID" value="MCQ9208948.1"/>
    <property type="molecule type" value="Genomic_DNA"/>
</dbReference>
<dbReference type="CDD" id="cd04301">
    <property type="entry name" value="NAT_SF"/>
    <property type="match status" value="1"/>
</dbReference>
<organism evidence="2 3">
    <name type="scientific">Granulicatella seriolae</name>
    <dbReference type="NCBI Taxonomy" id="2967226"/>
    <lineage>
        <taxon>Bacteria</taxon>
        <taxon>Bacillati</taxon>
        <taxon>Bacillota</taxon>
        <taxon>Bacilli</taxon>
        <taxon>Lactobacillales</taxon>
        <taxon>Carnobacteriaceae</taxon>
        <taxon>Granulicatella</taxon>
    </lineage>
</organism>
<evidence type="ECO:0000313" key="3">
    <source>
        <dbReference type="Proteomes" id="UP001059480"/>
    </source>
</evidence>
<reference evidence="2" key="2">
    <citation type="journal article" date="2023" name="Curr. Microbiol.">
        <title>Granulicatella seriolae sp. nov., a Novel Facultative Anaerobe Isolated from Yellowtail Marine Fish.</title>
        <authorList>
            <person name="Lee M."/>
            <person name="Choi Y.J."/>
            <person name="Farooq A."/>
            <person name="Jeong J.B."/>
            <person name="Jung M.Y."/>
        </authorList>
    </citation>
    <scope>NUCLEOTIDE SEQUENCE</scope>
    <source>
        <strain evidence="2">S8</strain>
    </source>
</reference>
<dbReference type="SUPFAM" id="SSF55729">
    <property type="entry name" value="Acyl-CoA N-acyltransferases (Nat)"/>
    <property type="match status" value="1"/>
</dbReference>